<dbReference type="Proteomes" id="UP001642484">
    <property type="component" value="Unassembled WGS sequence"/>
</dbReference>
<accession>A0ABP0LF31</accession>
<proteinExistence type="predicted"/>
<evidence type="ECO:0000313" key="2">
    <source>
        <dbReference type="EMBL" id="CAK9037770.1"/>
    </source>
</evidence>
<gene>
    <name evidence="2" type="ORF">CCMP2556_LOCUS20812</name>
</gene>
<organism evidence="2 3">
    <name type="scientific">Durusdinium trenchii</name>
    <dbReference type="NCBI Taxonomy" id="1381693"/>
    <lineage>
        <taxon>Eukaryota</taxon>
        <taxon>Sar</taxon>
        <taxon>Alveolata</taxon>
        <taxon>Dinophyceae</taxon>
        <taxon>Suessiales</taxon>
        <taxon>Symbiodiniaceae</taxon>
        <taxon>Durusdinium</taxon>
    </lineage>
</organism>
<sequence>MLHGEAKKKKHAFLPVVAVQCTFYGLETLFFWGPKISKVFDRLVGVAARGAPGGAPTPPPPVKRGSAIENFEVRIWSRPLGEQTPDAMEKIISLAARLHGS</sequence>
<dbReference type="EMBL" id="CAXAMN010012237">
    <property type="protein sequence ID" value="CAK9037770.1"/>
    <property type="molecule type" value="Genomic_DNA"/>
</dbReference>
<name>A0ABP0LF31_9DINO</name>
<protein>
    <submittedName>
        <fullName evidence="2">Uncharacterized protein</fullName>
    </submittedName>
</protein>
<keyword evidence="1" id="KW-1133">Transmembrane helix</keyword>
<reference evidence="2 3" key="1">
    <citation type="submission" date="2024-02" db="EMBL/GenBank/DDBJ databases">
        <authorList>
            <person name="Chen Y."/>
            <person name="Shah S."/>
            <person name="Dougan E. K."/>
            <person name="Thang M."/>
            <person name="Chan C."/>
        </authorList>
    </citation>
    <scope>NUCLEOTIDE SEQUENCE [LARGE SCALE GENOMIC DNA]</scope>
</reference>
<keyword evidence="1" id="KW-0812">Transmembrane</keyword>
<evidence type="ECO:0000313" key="3">
    <source>
        <dbReference type="Proteomes" id="UP001642484"/>
    </source>
</evidence>
<keyword evidence="1" id="KW-0472">Membrane</keyword>
<comment type="caution">
    <text evidence="2">The sequence shown here is derived from an EMBL/GenBank/DDBJ whole genome shotgun (WGS) entry which is preliminary data.</text>
</comment>
<feature type="transmembrane region" description="Helical" evidence="1">
    <location>
        <begin position="12"/>
        <end position="32"/>
    </location>
</feature>
<keyword evidence="3" id="KW-1185">Reference proteome</keyword>
<evidence type="ECO:0000256" key="1">
    <source>
        <dbReference type="SAM" id="Phobius"/>
    </source>
</evidence>